<evidence type="ECO:0000313" key="6">
    <source>
        <dbReference type="EMBL" id="SDI92967.1"/>
    </source>
</evidence>
<dbReference type="PROSITE" id="PS51318">
    <property type="entry name" value="TAT"/>
    <property type="match status" value="1"/>
</dbReference>
<sequence>MKLNWASKMDRKRKPDTQTRRQLLRITAISAASLATGGVSLAQTAATTATKPMNGDILDVAIIGAGLAGLTAGRDLKLAGCDSFVVLEARDRVGGRTYNHDLGHGVVSEAGGQWIGPGQTAIFDLARQLEIDTFPSWYAGKTVVMAQGATVTQDFQGGTGGDDTIGNRLAELSRGVPSGAPWKAPHLAELDKLSYGEWLLQQGVKYEDGYFLALAAKLTTGGAPAQLGLLHYLSMINSASCNYTQLEAFKGGAQETRIVGGSQRLSIKMAEQVGDKVRLSSPVRKIAGWDREVVELHTDQGVVKARRVIVAINPALCNQVVFDPPLPGGRAQLQQNWPTNAPMRKTVHVYDKPFWRDAGYCGTIFQVGGPVFMAYDNSPPDASLGVIAAFVAPGMLPNDPTTAERTLSATFAKAFGDRALHPTQFHDYDWGRVDPWTLHCINPMPPGFWSKWGKYLHPEVGRLIWSGTETADIWAGAMDGAVRSGHRAALQALAGFTQRGEVA</sequence>
<dbReference type="Pfam" id="PF01593">
    <property type="entry name" value="Amino_oxidase"/>
    <property type="match status" value="1"/>
</dbReference>
<dbReference type="Gene3D" id="3.50.50.60">
    <property type="entry name" value="FAD/NAD(P)-binding domain"/>
    <property type="match status" value="1"/>
</dbReference>
<dbReference type="PRINTS" id="PR00757">
    <property type="entry name" value="AMINEOXDASEF"/>
</dbReference>
<gene>
    <name evidence="6" type="ORF">SAMN04487926_12786</name>
</gene>
<organism evidence="6 7">
    <name type="scientific">Paraburkholderia steynii</name>
    <dbReference type="NCBI Taxonomy" id="1245441"/>
    <lineage>
        <taxon>Bacteria</taxon>
        <taxon>Pseudomonadati</taxon>
        <taxon>Pseudomonadota</taxon>
        <taxon>Betaproteobacteria</taxon>
        <taxon>Burkholderiales</taxon>
        <taxon>Burkholderiaceae</taxon>
        <taxon>Paraburkholderia</taxon>
    </lineage>
</organism>
<name>A0A7Z7BDT7_9BURK</name>
<reference evidence="6" key="1">
    <citation type="submission" date="2016-10" db="EMBL/GenBank/DDBJ databases">
        <authorList>
            <person name="Varghese N."/>
            <person name="Submissions S."/>
        </authorList>
    </citation>
    <scope>NUCLEOTIDE SEQUENCE [LARGE SCALE GENOMIC DNA]</scope>
    <source>
        <strain evidence="6">YR281</strain>
    </source>
</reference>
<proteinExistence type="inferred from homology"/>
<feature type="binding site" evidence="4">
    <location>
        <position position="283"/>
    </location>
    <ligand>
        <name>FAD</name>
        <dbReference type="ChEBI" id="CHEBI:57692"/>
    </ligand>
</feature>
<feature type="binding site" evidence="4">
    <location>
        <begin position="88"/>
        <end position="89"/>
    </location>
    <ligand>
        <name>FAD</name>
        <dbReference type="ChEBI" id="CHEBI:57692"/>
    </ligand>
</feature>
<evidence type="ECO:0000259" key="5">
    <source>
        <dbReference type="Pfam" id="PF01593"/>
    </source>
</evidence>
<comment type="similarity">
    <text evidence="2">Belongs to the flavin monoamine oxidase family.</text>
</comment>
<accession>A0A7Z7BDT7</accession>
<dbReference type="EMBL" id="FNDI01000027">
    <property type="protein sequence ID" value="SDI92967.1"/>
    <property type="molecule type" value="Genomic_DNA"/>
</dbReference>
<dbReference type="GO" id="GO:0016491">
    <property type="term" value="F:oxidoreductase activity"/>
    <property type="evidence" value="ECO:0007669"/>
    <property type="project" value="UniProtKB-KW"/>
</dbReference>
<dbReference type="InterPro" id="IPR006311">
    <property type="entry name" value="TAT_signal"/>
</dbReference>
<dbReference type="PANTHER" id="PTHR43563:SF1">
    <property type="entry name" value="AMINE OXIDASE [FLAVIN-CONTAINING] B"/>
    <property type="match status" value="1"/>
</dbReference>
<protein>
    <submittedName>
        <fullName evidence="6">Monoamine oxidase</fullName>
    </submittedName>
</protein>
<comment type="caution">
    <text evidence="6">The sequence shown here is derived from an EMBL/GenBank/DDBJ whole genome shotgun (WGS) entry which is preliminary data.</text>
</comment>
<feature type="binding site" evidence="4">
    <location>
        <position position="469"/>
    </location>
    <ligand>
        <name>FAD</name>
        <dbReference type="ChEBI" id="CHEBI:57692"/>
    </ligand>
</feature>
<dbReference type="InterPro" id="IPR002937">
    <property type="entry name" value="Amino_oxidase"/>
</dbReference>
<keyword evidence="3" id="KW-0560">Oxidoreductase</keyword>
<dbReference type="Gene3D" id="3.90.660.10">
    <property type="match status" value="1"/>
</dbReference>
<dbReference type="SUPFAM" id="SSF51905">
    <property type="entry name" value="FAD/NAD(P)-binding domain"/>
    <property type="match status" value="1"/>
</dbReference>
<dbReference type="Proteomes" id="UP000198900">
    <property type="component" value="Unassembled WGS sequence"/>
</dbReference>
<feature type="binding site" evidence="4">
    <location>
        <position position="390"/>
    </location>
    <ligand>
        <name>substrate</name>
    </ligand>
</feature>
<dbReference type="InterPro" id="IPR036188">
    <property type="entry name" value="FAD/NAD-bd_sf"/>
</dbReference>
<comment type="cofactor">
    <cofactor evidence="1">
        <name>FAD</name>
        <dbReference type="ChEBI" id="CHEBI:57692"/>
    </cofactor>
</comment>
<dbReference type="InterPro" id="IPR050703">
    <property type="entry name" value="Flavin_MAO"/>
</dbReference>
<dbReference type="Gene3D" id="1.10.405.10">
    <property type="entry name" value="Guanine Nucleotide Dissociation Inhibitor, domain 1"/>
    <property type="match status" value="1"/>
</dbReference>
<feature type="domain" description="Amine oxidase" evidence="5">
    <location>
        <begin position="67"/>
        <end position="489"/>
    </location>
</feature>
<evidence type="ECO:0000256" key="1">
    <source>
        <dbReference type="ARBA" id="ARBA00001974"/>
    </source>
</evidence>
<evidence type="ECO:0000256" key="4">
    <source>
        <dbReference type="PIRSR" id="PIRSR601613-1"/>
    </source>
</evidence>
<dbReference type="AlphaFoldDB" id="A0A7Z7BDT7"/>
<evidence type="ECO:0000256" key="2">
    <source>
        <dbReference type="ARBA" id="ARBA00005995"/>
    </source>
</evidence>
<dbReference type="PANTHER" id="PTHR43563">
    <property type="entry name" value="AMINE OXIDASE"/>
    <property type="match status" value="1"/>
</dbReference>
<dbReference type="InterPro" id="IPR001613">
    <property type="entry name" value="Flavin_amine_oxidase"/>
</dbReference>
<keyword evidence="7" id="KW-1185">Reference proteome</keyword>
<evidence type="ECO:0000256" key="3">
    <source>
        <dbReference type="ARBA" id="ARBA00023002"/>
    </source>
</evidence>
<evidence type="ECO:0000313" key="7">
    <source>
        <dbReference type="Proteomes" id="UP000198900"/>
    </source>
</evidence>
<dbReference type="SUPFAM" id="SSF54373">
    <property type="entry name" value="FAD-linked reductases, C-terminal domain"/>
    <property type="match status" value="1"/>
</dbReference>